<name>A0ABX3GRW1_PAEBO</name>
<accession>A0ABX3GRW1</accession>
<keyword evidence="1" id="KW-1133">Transmembrane helix</keyword>
<keyword evidence="1" id="KW-0812">Transmembrane</keyword>
<dbReference type="EMBL" id="MPTB01000090">
    <property type="protein sequence ID" value="OMD35622.1"/>
    <property type="molecule type" value="Genomic_DNA"/>
</dbReference>
<organism evidence="2 3">
    <name type="scientific">Paenibacillus borealis</name>
    <dbReference type="NCBI Taxonomy" id="160799"/>
    <lineage>
        <taxon>Bacteria</taxon>
        <taxon>Bacillati</taxon>
        <taxon>Bacillota</taxon>
        <taxon>Bacilli</taxon>
        <taxon>Bacillales</taxon>
        <taxon>Paenibacillaceae</taxon>
        <taxon>Paenibacillus</taxon>
    </lineage>
</organism>
<evidence type="ECO:0000256" key="1">
    <source>
        <dbReference type="SAM" id="Phobius"/>
    </source>
</evidence>
<dbReference type="Pfam" id="PF10852">
    <property type="entry name" value="DUF2651"/>
    <property type="match status" value="1"/>
</dbReference>
<reference evidence="2 3" key="1">
    <citation type="submission" date="2016-10" db="EMBL/GenBank/DDBJ databases">
        <title>Paenibacillus species isolates.</title>
        <authorList>
            <person name="Beno S.M."/>
        </authorList>
    </citation>
    <scope>NUCLEOTIDE SEQUENCE [LARGE SCALE GENOMIC DNA]</scope>
    <source>
        <strain evidence="2 3">FSL H7-0744</strain>
    </source>
</reference>
<feature type="transmembrane region" description="Helical" evidence="1">
    <location>
        <begin position="30"/>
        <end position="47"/>
    </location>
</feature>
<feature type="transmembrane region" description="Helical" evidence="1">
    <location>
        <begin position="53"/>
        <end position="70"/>
    </location>
</feature>
<feature type="transmembrane region" description="Helical" evidence="1">
    <location>
        <begin position="6"/>
        <end position="25"/>
    </location>
</feature>
<gene>
    <name evidence="2" type="ORF">BSK56_32785</name>
</gene>
<evidence type="ECO:0008006" key="4">
    <source>
        <dbReference type="Google" id="ProtNLM"/>
    </source>
</evidence>
<keyword evidence="3" id="KW-1185">Reference proteome</keyword>
<evidence type="ECO:0000313" key="3">
    <source>
        <dbReference type="Proteomes" id="UP000187412"/>
    </source>
</evidence>
<keyword evidence="1" id="KW-0472">Membrane</keyword>
<protein>
    <recommendedName>
        <fullName evidence="4">DUF2651 domain-containing protein</fullName>
    </recommendedName>
</protein>
<sequence length="75" mass="8589">MNPLLLVFVICPIIVIVTSIVGFMLIRRWFVMPLLTFIVFTALTFTVFNESFFIWAIVYAILSVIVGLMMKSAKK</sequence>
<dbReference type="Proteomes" id="UP000187412">
    <property type="component" value="Unassembled WGS sequence"/>
</dbReference>
<comment type="caution">
    <text evidence="2">The sequence shown here is derived from an EMBL/GenBank/DDBJ whole genome shotgun (WGS) entry which is preliminary data.</text>
</comment>
<proteinExistence type="predicted"/>
<dbReference type="InterPro" id="IPR020258">
    <property type="entry name" value="Uncharacterised_YbeF"/>
</dbReference>
<evidence type="ECO:0000313" key="2">
    <source>
        <dbReference type="EMBL" id="OMD35622.1"/>
    </source>
</evidence>
<dbReference type="RefSeq" id="WP_076114540.1">
    <property type="nucleotide sequence ID" value="NZ_MPTB01000090.1"/>
</dbReference>